<comment type="caution">
    <text evidence="3">The sequence shown here is derived from an EMBL/GenBank/DDBJ whole genome shotgun (WGS) entry which is preliminary data.</text>
</comment>
<feature type="non-terminal residue" evidence="3">
    <location>
        <position position="1"/>
    </location>
</feature>
<feature type="domain" description="F-box" evidence="1">
    <location>
        <begin position="45"/>
        <end position="83"/>
    </location>
</feature>
<dbReference type="SUPFAM" id="SSF81383">
    <property type="entry name" value="F-box domain"/>
    <property type="match status" value="1"/>
</dbReference>
<dbReference type="Proteomes" id="UP000824890">
    <property type="component" value="Unassembled WGS sequence"/>
</dbReference>
<dbReference type="Pfam" id="PF00646">
    <property type="entry name" value="F-box"/>
    <property type="match status" value="1"/>
</dbReference>
<evidence type="ECO:0000259" key="1">
    <source>
        <dbReference type="Pfam" id="PF00646"/>
    </source>
</evidence>
<dbReference type="InterPro" id="IPR044997">
    <property type="entry name" value="F-box_plant"/>
</dbReference>
<evidence type="ECO:0000259" key="2">
    <source>
        <dbReference type="Pfam" id="PF24758"/>
    </source>
</evidence>
<protein>
    <recommendedName>
        <fullName evidence="5">F-box protein</fullName>
    </recommendedName>
</protein>
<dbReference type="InterPro" id="IPR001810">
    <property type="entry name" value="F-box_dom"/>
</dbReference>
<dbReference type="Pfam" id="PF24758">
    <property type="entry name" value="LRR_At5g56370"/>
    <property type="match status" value="1"/>
</dbReference>
<reference evidence="3 4" key="1">
    <citation type="submission" date="2021-05" db="EMBL/GenBank/DDBJ databases">
        <title>Genome Assembly of Synthetic Allotetraploid Brassica napus Reveals Homoeologous Exchanges between Subgenomes.</title>
        <authorList>
            <person name="Davis J.T."/>
        </authorList>
    </citation>
    <scope>NUCLEOTIDE SEQUENCE [LARGE SCALE GENOMIC DNA]</scope>
    <source>
        <strain evidence="4">cv. Da-Ae</strain>
        <tissue evidence="3">Seedling</tissue>
    </source>
</reference>
<accession>A0ABQ8CVV3</accession>
<sequence>SLFVLCPSYAQNHICFLVVQSMDKSISSTEGEMVHVEVINTDDYISKLSNDLLLEILSKSSTEEVIKTSILSKRWGNVWKKTPCLCLDMRRIVKTTTLLPGVFHQAANSVTKVIQDHCGHLERCTIYHDSRQCENGMLEFWIQSLVNVKHIKDLTLENFSPGSKSNNRSNVTLDLPPRSFSHPRLTSLSLSQYNLKAPHAFLVCWNLKNLKLIGISSEVEVFNAVLVACTSLEVLALEITCHRKYGILKIDNHNLKFLYLSCSRIKGVEVSSPSLDIISIGSLSCEMENFIIASPRLHFNRNYWATGKVFPHTSYYISCPYQGEASIGHEIMMNGSNVCMKMFASMSVSVDLTNAKEVEMLRQVLAVWPGDMQEVEILFKSNNAARKESESSIGNTQNAFWEDTKPFPSAQFCAYTVWLSNFSGSNEEFALASRMIMQGTVARCMIIKPSTVSPANKLEIEAAIARLKELPKGHENLRIVMF</sequence>
<proteinExistence type="predicted"/>
<gene>
    <name evidence="3" type="ORF">HID58_028051</name>
</gene>
<evidence type="ECO:0000313" key="4">
    <source>
        <dbReference type="Proteomes" id="UP000824890"/>
    </source>
</evidence>
<dbReference type="InterPro" id="IPR055411">
    <property type="entry name" value="LRR_FXL15/At3g58940/PEG3-like"/>
</dbReference>
<dbReference type="InterPro" id="IPR053781">
    <property type="entry name" value="F-box_AtFBL13-like"/>
</dbReference>
<dbReference type="InterPro" id="IPR032675">
    <property type="entry name" value="LRR_dom_sf"/>
</dbReference>
<organism evidence="3 4">
    <name type="scientific">Brassica napus</name>
    <name type="common">Rape</name>
    <dbReference type="NCBI Taxonomy" id="3708"/>
    <lineage>
        <taxon>Eukaryota</taxon>
        <taxon>Viridiplantae</taxon>
        <taxon>Streptophyta</taxon>
        <taxon>Embryophyta</taxon>
        <taxon>Tracheophyta</taxon>
        <taxon>Spermatophyta</taxon>
        <taxon>Magnoliopsida</taxon>
        <taxon>eudicotyledons</taxon>
        <taxon>Gunneridae</taxon>
        <taxon>Pentapetalae</taxon>
        <taxon>rosids</taxon>
        <taxon>malvids</taxon>
        <taxon>Brassicales</taxon>
        <taxon>Brassicaceae</taxon>
        <taxon>Brassiceae</taxon>
        <taxon>Brassica</taxon>
    </lineage>
</organism>
<dbReference type="SUPFAM" id="SSF52047">
    <property type="entry name" value="RNI-like"/>
    <property type="match status" value="1"/>
</dbReference>
<dbReference type="EMBL" id="JAGKQM010000007">
    <property type="protein sequence ID" value="KAH0920391.1"/>
    <property type="molecule type" value="Genomic_DNA"/>
</dbReference>
<evidence type="ECO:0008006" key="5">
    <source>
        <dbReference type="Google" id="ProtNLM"/>
    </source>
</evidence>
<feature type="domain" description="F-box/LRR-repeat protein 15/At3g58940/PEG3-like LRR" evidence="2">
    <location>
        <begin position="139"/>
        <end position="278"/>
    </location>
</feature>
<keyword evidence="4" id="KW-1185">Reference proteome</keyword>
<dbReference type="Gene3D" id="3.80.10.10">
    <property type="entry name" value="Ribonuclease Inhibitor"/>
    <property type="match status" value="1"/>
</dbReference>
<dbReference type="CDD" id="cd22160">
    <property type="entry name" value="F-box_AtFBL13-like"/>
    <property type="match status" value="1"/>
</dbReference>
<dbReference type="PANTHER" id="PTHR32153">
    <property type="entry name" value="OJ000223_09.16 PROTEIN"/>
    <property type="match status" value="1"/>
</dbReference>
<dbReference type="InterPro" id="IPR036047">
    <property type="entry name" value="F-box-like_dom_sf"/>
</dbReference>
<name>A0ABQ8CVV3_BRANA</name>
<evidence type="ECO:0000313" key="3">
    <source>
        <dbReference type="EMBL" id="KAH0920391.1"/>
    </source>
</evidence>